<comment type="similarity">
    <text evidence="4">Belongs to the fabD family.</text>
</comment>
<dbReference type="eggNOG" id="COG0331">
    <property type="taxonomic scope" value="Bacteria"/>
</dbReference>
<dbReference type="AlphaFoldDB" id="H6LJD4"/>
<accession>H6LJD4</accession>
<dbReference type="SUPFAM" id="SSF55048">
    <property type="entry name" value="Probable ACP-binding domain of malonyl-CoA ACP transacylase"/>
    <property type="match status" value="1"/>
</dbReference>
<reference evidence="7 8" key="2">
    <citation type="journal article" date="2012" name="PLoS ONE">
        <title>An ancient pathway combining carbon dioxide fixation with the generation and utilization of a sodium ion gradient for ATP synthesis.</title>
        <authorList>
            <person name="Poehlein A."/>
            <person name="Schmidt S."/>
            <person name="Kaster A.K."/>
            <person name="Goenrich M."/>
            <person name="Vollmers J."/>
            <person name="Thurmer A."/>
            <person name="Bertsch J."/>
            <person name="Schuchmann K."/>
            <person name="Voigt B."/>
            <person name="Hecker M."/>
            <person name="Daniel R."/>
            <person name="Thauer R.K."/>
            <person name="Gottschalk G."/>
            <person name="Muller V."/>
        </authorList>
    </citation>
    <scope>NUCLEOTIDE SEQUENCE [LARGE SCALE GENOMIC DNA]</scope>
    <source>
        <strain evidence="8">ATCC 29683 / DSM 1030 / JCM 2381 / KCTC 1655 / WB1</strain>
    </source>
</reference>
<dbReference type="STRING" id="931626.Awo_c19180"/>
<dbReference type="InterPro" id="IPR024925">
    <property type="entry name" value="Malonyl_CoA-ACP_transAc"/>
</dbReference>
<feature type="active site" evidence="5">
    <location>
        <position position="195"/>
    </location>
</feature>
<dbReference type="InterPro" id="IPR016035">
    <property type="entry name" value="Acyl_Trfase/lysoPLipase"/>
</dbReference>
<dbReference type="EMBL" id="CP002987">
    <property type="protein sequence ID" value="AFA48697.1"/>
    <property type="molecule type" value="Genomic_DNA"/>
</dbReference>
<evidence type="ECO:0000256" key="4">
    <source>
        <dbReference type="PIRNR" id="PIRNR000446"/>
    </source>
</evidence>
<keyword evidence="8" id="KW-1185">Reference proteome</keyword>
<evidence type="ECO:0000313" key="8">
    <source>
        <dbReference type="Proteomes" id="UP000007177"/>
    </source>
</evidence>
<protein>
    <recommendedName>
        <fullName evidence="4">Malonyl CoA-acyl carrier protein transacylase</fullName>
        <ecNumber evidence="4">2.3.1.39</ecNumber>
    </recommendedName>
</protein>
<dbReference type="PANTHER" id="PTHR42681">
    <property type="entry name" value="MALONYL-COA-ACYL CARRIER PROTEIN TRANSACYLASE, MITOCHONDRIAL"/>
    <property type="match status" value="1"/>
</dbReference>
<evidence type="ECO:0000256" key="3">
    <source>
        <dbReference type="ARBA" id="ARBA00048462"/>
    </source>
</evidence>
<dbReference type="InterPro" id="IPR050858">
    <property type="entry name" value="Mal-CoA-ACP_Trans/PKS_FabD"/>
</dbReference>
<dbReference type="Gene3D" id="3.30.70.250">
    <property type="entry name" value="Malonyl-CoA ACP transacylase, ACP-binding"/>
    <property type="match status" value="1"/>
</dbReference>
<dbReference type="GO" id="GO:0006633">
    <property type="term" value="P:fatty acid biosynthetic process"/>
    <property type="evidence" value="ECO:0007669"/>
    <property type="project" value="TreeGrafter"/>
</dbReference>
<comment type="catalytic activity">
    <reaction evidence="3 4">
        <text>holo-[ACP] + malonyl-CoA = malonyl-[ACP] + CoA</text>
        <dbReference type="Rhea" id="RHEA:41792"/>
        <dbReference type="Rhea" id="RHEA-COMP:9623"/>
        <dbReference type="Rhea" id="RHEA-COMP:9685"/>
        <dbReference type="ChEBI" id="CHEBI:57287"/>
        <dbReference type="ChEBI" id="CHEBI:57384"/>
        <dbReference type="ChEBI" id="CHEBI:64479"/>
        <dbReference type="ChEBI" id="CHEBI:78449"/>
        <dbReference type="EC" id="2.3.1.39"/>
    </reaction>
</comment>
<dbReference type="SUPFAM" id="SSF52151">
    <property type="entry name" value="FabD/lysophospholipase-like"/>
    <property type="match status" value="1"/>
</dbReference>
<dbReference type="InterPro" id="IPR014043">
    <property type="entry name" value="Acyl_transferase_dom"/>
</dbReference>
<proteinExistence type="inferred from homology"/>
<gene>
    <name evidence="7" type="primary">fabD</name>
    <name evidence="7" type="ordered locus">Awo_c19180</name>
</gene>
<dbReference type="EC" id="2.3.1.39" evidence="4"/>
<evidence type="ECO:0000259" key="6">
    <source>
        <dbReference type="SMART" id="SM00827"/>
    </source>
</evidence>
<dbReference type="Proteomes" id="UP000007177">
    <property type="component" value="Chromosome"/>
</dbReference>
<evidence type="ECO:0000256" key="2">
    <source>
        <dbReference type="ARBA" id="ARBA00023315"/>
    </source>
</evidence>
<organism evidence="7 8">
    <name type="scientific">Acetobacterium woodii (strain ATCC 29683 / DSM 1030 / JCM 2381 / KCTC 1655 / WB1)</name>
    <dbReference type="NCBI Taxonomy" id="931626"/>
    <lineage>
        <taxon>Bacteria</taxon>
        <taxon>Bacillati</taxon>
        <taxon>Bacillota</taxon>
        <taxon>Clostridia</taxon>
        <taxon>Eubacteriales</taxon>
        <taxon>Eubacteriaceae</taxon>
        <taxon>Acetobacterium</taxon>
    </lineage>
</organism>
<evidence type="ECO:0000313" key="7">
    <source>
        <dbReference type="EMBL" id="AFA48697.1"/>
    </source>
</evidence>
<dbReference type="HOGENOM" id="CLU_030558_1_1_9"/>
<feature type="active site" evidence="5">
    <location>
        <position position="90"/>
    </location>
</feature>
<dbReference type="OrthoDB" id="9805460at2"/>
<dbReference type="SMART" id="SM00827">
    <property type="entry name" value="PKS_AT"/>
    <property type="match status" value="1"/>
</dbReference>
<dbReference type="Pfam" id="PF00698">
    <property type="entry name" value="Acyl_transf_1"/>
    <property type="match status" value="1"/>
</dbReference>
<keyword evidence="1 4" id="KW-0808">Transferase</keyword>
<dbReference type="PANTHER" id="PTHR42681:SF1">
    <property type="entry name" value="MALONYL-COA-ACYL CARRIER PROTEIN TRANSACYLASE, MITOCHONDRIAL"/>
    <property type="match status" value="1"/>
</dbReference>
<dbReference type="PIRSF" id="PIRSF000446">
    <property type="entry name" value="Mct"/>
    <property type="match status" value="1"/>
</dbReference>
<dbReference type="KEGG" id="awo:Awo_c19180"/>
<reference evidence="8" key="1">
    <citation type="submission" date="2011-07" db="EMBL/GenBank/DDBJ databases">
        <title>Complete genome sequence of Acetobacterium woodii.</title>
        <authorList>
            <person name="Poehlein A."/>
            <person name="Schmidt S."/>
            <person name="Kaster A.-K."/>
            <person name="Goenrich M."/>
            <person name="Vollmers J."/>
            <person name="Thuermer A."/>
            <person name="Gottschalk G."/>
            <person name="Thauer R.K."/>
            <person name="Daniel R."/>
            <person name="Mueller V."/>
        </authorList>
    </citation>
    <scope>NUCLEOTIDE SEQUENCE [LARGE SCALE GENOMIC DNA]</scope>
    <source>
        <strain evidence="8">ATCC 29683 / DSM 1030 / JCM 2381 / KCTC 1655 / WB1</strain>
    </source>
</reference>
<evidence type="ECO:0000256" key="5">
    <source>
        <dbReference type="PIRSR" id="PIRSR000446-1"/>
    </source>
</evidence>
<dbReference type="InterPro" id="IPR001227">
    <property type="entry name" value="Ac_transferase_dom_sf"/>
</dbReference>
<dbReference type="GO" id="GO:0004314">
    <property type="term" value="F:[acyl-carrier-protein] S-malonyltransferase activity"/>
    <property type="evidence" value="ECO:0007669"/>
    <property type="project" value="UniProtKB-EC"/>
</dbReference>
<keyword evidence="2 4" id="KW-0012">Acyltransferase</keyword>
<name>H6LJD4_ACEWD</name>
<dbReference type="RefSeq" id="WP_014356297.1">
    <property type="nucleotide sequence ID" value="NC_016894.1"/>
</dbReference>
<dbReference type="InterPro" id="IPR016036">
    <property type="entry name" value="Malonyl_transacylase_ACP-bd"/>
</dbReference>
<feature type="domain" description="Malonyl-CoA:ACP transacylase (MAT)" evidence="6">
    <location>
        <begin position="7"/>
        <end position="299"/>
    </location>
</feature>
<sequence>MGKIALLFPGQGSQFVGMGKPLYDLSPTARHVFDQIDSLHHGTSKLCFEGPTTELNQTHNTQPCIFAVELAALSALNCIGVEPQGIAGFSLGEVSGLVASGVFSLEDGLKFVIKRGQAMQEAAQMVPAVMIAVLKLDHEKVEAICKEFNQCYPVNYNCPGQLVVSLLKEDQALFLKRVKEMDGRGIPLTLSGGFHSPFMTYATNQLESKIYELTFLKGTIPLYSNAYAKPYPESPVDVRSYILHQINHPILWEQTMNTMINDGFSTFIECGPGKTLGGFIRKIDKSVTYYHVETLFTDYLDAKNAGKEWSFVC</sequence>
<dbReference type="GO" id="GO:0005829">
    <property type="term" value="C:cytosol"/>
    <property type="evidence" value="ECO:0007669"/>
    <property type="project" value="TreeGrafter"/>
</dbReference>
<evidence type="ECO:0000256" key="1">
    <source>
        <dbReference type="ARBA" id="ARBA00022679"/>
    </source>
</evidence>
<dbReference type="Gene3D" id="3.40.366.10">
    <property type="entry name" value="Malonyl-Coenzyme A Acyl Carrier Protein, domain 2"/>
    <property type="match status" value="1"/>
</dbReference>